<evidence type="ECO:0000313" key="2">
    <source>
        <dbReference type="EMBL" id="OTN65833.1"/>
    </source>
</evidence>
<organism evidence="2 3">
    <name type="scientific">Plasmodium knowlesi</name>
    <dbReference type="NCBI Taxonomy" id="5850"/>
    <lineage>
        <taxon>Eukaryota</taxon>
        <taxon>Sar</taxon>
        <taxon>Alveolata</taxon>
        <taxon>Apicomplexa</taxon>
        <taxon>Aconoidasida</taxon>
        <taxon>Haemosporida</taxon>
        <taxon>Plasmodiidae</taxon>
        <taxon>Plasmodium</taxon>
        <taxon>Plasmodium (Plasmodium)</taxon>
    </lineage>
</organism>
<accession>A0A1Y3DLS1</accession>
<feature type="region of interest" description="Disordered" evidence="1">
    <location>
        <begin position="686"/>
        <end position="710"/>
    </location>
</feature>
<feature type="region of interest" description="Disordered" evidence="1">
    <location>
        <begin position="986"/>
        <end position="1026"/>
    </location>
</feature>
<evidence type="ECO:0000313" key="3">
    <source>
        <dbReference type="Proteomes" id="UP000195012"/>
    </source>
</evidence>
<feature type="compositionally biased region" description="Basic residues" evidence="1">
    <location>
        <begin position="335"/>
        <end position="344"/>
    </location>
</feature>
<dbReference type="VEuPathDB" id="PlasmoDB:PKNH_0814600"/>
<dbReference type="VEuPathDB" id="PlasmoDB:PKNOH_S100042600"/>
<evidence type="ECO:0000256" key="1">
    <source>
        <dbReference type="SAM" id="MobiDB-lite"/>
    </source>
</evidence>
<dbReference type="EMBL" id="NETL01000024">
    <property type="protein sequence ID" value="OTN65833.1"/>
    <property type="molecule type" value="Genomic_DNA"/>
</dbReference>
<dbReference type="VEuPathDB" id="PlasmoDB:PKA1H_080019500"/>
<comment type="caution">
    <text evidence="2">The sequence shown here is derived from an EMBL/GenBank/DDBJ whole genome shotgun (WGS) entry which is preliminary data.</text>
</comment>
<feature type="compositionally biased region" description="Polar residues" evidence="1">
    <location>
        <begin position="730"/>
        <end position="739"/>
    </location>
</feature>
<sequence length="1233" mass="142916">MGGSMEELQNLYPSENKDLSEDNYGLINGFIMDPPERNVKWGDPNNGREAEKKNEEAGKEERNFAHVKEVDRDDCYYGSDELYDNGNDKNKLPFDKKKHEKLIRKICYRNDLKYYNYYINNFEKIKNIKGIKDRGENRICVLILCLNYIYCNLNNEIMTIHELKRQIKKNITKTRVYCKNLAKILFIMCGKLQIKNFTKNDILPYMEKCITTIIKRLKFLDDKVGRDEDFLHVSRKANIFDEIFDFINNGSSEDFLLNEEKALFAEVTTSDGEQVEEFSQSDNLSSGEKCRNIHGEETAHKIGHAEEVIPHAWVNDTDNTRNEDCNMSLMEGGKKKYKTKKRKNEKNDCNERKRKNTTTSKEVTKDIDKNVMIQFLEKNVTLLSLYSCLVYSIFIISNRTENMDSNLYNKESRKYGGNLHYFLCSSIIITFDMFNIKVKDQFVCFCLGVVQQTIATEKKKILKFFLTTFSEFLGLDIPSIQTVALFMRILFSNYMLLQMYLFYVIKNYELIKKEGFLPAMEQLQIFLAKLFGTIHEKFLNVADISVNYDLFLRSDWVCKNVVQMVSQNEDLPTVKKFLKDLNKRYSTDQGRETRYEYNFEESYQIDLNHIDLYIPRILAHCLGIFKGEIPPSVKLLPSAPVGGEKTILKHLQRKEEELGSAMEDVSPFHYASACVEDTFDYQRDVQDEQTIRPSSSFDGSNNEHNGEANTYSEDACNSAACDTTCDGPRGSNSPKNIPCTSAHRKGPDDEMKKQLQILLEETKVGRKHKADFEKGDTSKIQIETASLDLLSSHIKTLKKINLQNIHEMNMEIIPFFHVKIVVQFLFYNVLKSIIYNCYSLSFFSVHNLHRSVSTRKSEKENSRVCEEFSKGEPHGMSIFLKNKIASKIKEMKRKKYTFEKYIICEQSQYIKMFQNCKMFGEDVRRFLNYHNVKLHCVKDLFSKCAFEEGANDSHFLDTSTDRPFNGYAVQAEGEHPPLCRNDNLSGSSPSRCGASRLGTASSNQRGIKGSKNNLKRSKSHERSNVQKGKKIKIALCHYDVGVENCNDCHKSLEEEPFNLFDYIYNSKMIKEYKNVEELFSRKNFALLFNMFNNMNNPFHGNKKKLIKINDCLYHTYHLIGIKKIVGNGYSFTYKNELNDNYYKVLKTKICNILSVQDIYFLFNRFFYFLLVYIKSHCCFGGETGSNLRTPCEVDPPTSQSPQPPQPSQASKVCPCNKVNCCYKIKTIVLLGNV</sequence>
<feature type="compositionally biased region" description="Polar residues" evidence="1">
    <location>
        <begin position="691"/>
        <end position="710"/>
    </location>
</feature>
<dbReference type="eggNOG" id="ENOG502QXDY">
    <property type="taxonomic scope" value="Eukaryota"/>
</dbReference>
<reference evidence="2 3" key="1">
    <citation type="submission" date="2017-05" db="EMBL/GenBank/DDBJ databases">
        <title>PacBio assembly of a Plasmodium knowlesi genome sequence with Hi-C correction and manual annotation of the SICAvar gene family.</title>
        <authorList>
            <person name="Lapp S.A."/>
            <person name="Geraldo J.A."/>
            <person name="Chien J.-T."/>
            <person name="Ay F."/>
            <person name="Pakala S.B."/>
            <person name="Batugedara G."/>
            <person name="Humphrey J.C."/>
            <person name="Debarry J.D."/>
            <person name="Le Roch K.G."/>
            <person name="Galinski M.R."/>
            <person name="Kissinger J.C."/>
        </authorList>
    </citation>
    <scope>NUCLEOTIDE SEQUENCE [LARGE SCALE GENOMIC DNA]</scope>
    <source>
        <strain evidence="3">Malayan Strain Pk1 (A+)</strain>
    </source>
</reference>
<feature type="region of interest" description="Disordered" evidence="1">
    <location>
        <begin position="726"/>
        <end position="747"/>
    </location>
</feature>
<gene>
    <name evidence="2" type="ORF">PKNOH_S100042600</name>
</gene>
<dbReference type="AlphaFoldDB" id="A0A1Y3DLS1"/>
<feature type="region of interest" description="Disordered" evidence="1">
    <location>
        <begin position="335"/>
        <end position="361"/>
    </location>
</feature>
<protein>
    <submittedName>
        <fullName evidence="2">Uncharacterized protein</fullName>
    </submittedName>
</protein>
<feature type="region of interest" description="Disordered" evidence="1">
    <location>
        <begin position="35"/>
        <end position="63"/>
    </location>
</feature>
<feature type="region of interest" description="Disordered" evidence="1">
    <location>
        <begin position="1191"/>
        <end position="1212"/>
    </location>
</feature>
<dbReference type="OMA" id="CLNYIYC"/>
<dbReference type="Proteomes" id="UP000195012">
    <property type="component" value="Unassembled WGS sequence"/>
</dbReference>
<proteinExistence type="predicted"/>
<name>A0A1Y3DLS1_PLAKN</name>
<dbReference type="OrthoDB" id="385656at2759"/>